<gene>
    <name evidence="2" type="ORF">AVL57_07765</name>
</gene>
<reference evidence="2 3" key="1">
    <citation type="submission" date="2015-12" db="EMBL/GenBank/DDBJ databases">
        <title>Intraspecies pangenome expansion in the marine bacterium Alteromonas.</title>
        <authorList>
            <person name="Lopez-Perez M."/>
            <person name="Rodriguez-Valera F."/>
        </authorList>
    </citation>
    <scope>NUCLEOTIDE SEQUENCE [LARGE SCALE GENOMIC DNA]</scope>
    <source>
        <strain evidence="2 3">LMG 21861</strain>
    </source>
</reference>
<organism evidence="2 3">
    <name type="scientific">Alteromonas stellipolaris</name>
    <dbReference type="NCBI Taxonomy" id="233316"/>
    <lineage>
        <taxon>Bacteria</taxon>
        <taxon>Pseudomonadati</taxon>
        <taxon>Pseudomonadota</taxon>
        <taxon>Gammaproteobacteria</taxon>
        <taxon>Alteromonadales</taxon>
        <taxon>Alteromonadaceae</taxon>
        <taxon>Alteromonas/Salinimonas group</taxon>
        <taxon>Alteromonas</taxon>
    </lineage>
</organism>
<feature type="chain" id="PRO_5045311479" evidence="1">
    <location>
        <begin position="19"/>
        <end position="163"/>
    </location>
</feature>
<keyword evidence="3" id="KW-1185">Reference proteome</keyword>
<dbReference type="Proteomes" id="UP000056750">
    <property type="component" value="Chromosome"/>
</dbReference>
<proteinExistence type="predicted"/>
<keyword evidence="1" id="KW-0732">Signal</keyword>
<protein>
    <submittedName>
        <fullName evidence="2">Uncharacterized protein</fullName>
    </submittedName>
</protein>
<evidence type="ECO:0000256" key="1">
    <source>
        <dbReference type="SAM" id="SignalP"/>
    </source>
</evidence>
<feature type="signal peptide" evidence="1">
    <location>
        <begin position="1"/>
        <end position="18"/>
    </location>
</feature>
<dbReference type="EMBL" id="CP013926">
    <property type="protein sequence ID" value="AMJ76336.1"/>
    <property type="molecule type" value="Genomic_DNA"/>
</dbReference>
<sequence>MTSLLFLFTLLTWNVALAETQYTYDIQHAGYDFDQYDLKGIATYDLFLSEFNNFPWQEEVGQSNGGSEATISVKNKSANVDLFVSVVGKPNEFAYLIGIVEPTVKKTLFGFGKEKQIRWLKIYLTEDALEVKEAFQLFFENKYSSLKGKLNNLPLFLEQEAVK</sequence>
<name>A0ABN4LSS7_9ALTE</name>
<accession>A0ABN4LSS7</accession>
<evidence type="ECO:0000313" key="3">
    <source>
        <dbReference type="Proteomes" id="UP000056750"/>
    </source>
</evidence>
<evidence type="ECO:0000313" key="2">
    <source>
        <dbReference type="EMBL" id="AMJ76336.1"/>
    </source>
</evidence>